<keyword evidence="2" id="KW-1185">Reference proteome</keyword>
<dbReference type="Proteomes" id="UP001198565">
    <property type="component" value="Unassembled WGS sequence"/>
</dbReference>
<comment type="caution">
    <text evidence="1">The sequence shown here is derived from an EMBL/GenBank/DDBJ whole genome shotgun (WGS) entry which is preliminary data.</text>
</comment>
<reference evidence="1 2" key="1">
    <citation type="submission" date="2021-08" db="EMBL/GenBank/DDBJ databases">
        <title>Streptomyces sp. PTM05 isolated from lichen.</title>
        <authorList>
            <person name="Somphong A."/>
            <person name="Phongsopitanun W."/>
            <person name="Tanasupawat S."/>
        </authorList>
    </citation>
    <scope>NUCLEOTIDE SEQUENCE [LARGE SCALE GENOMIC DNA]</scope>
    <source>
        <strain evidence="1 2">Ptm05</strain>
    </source>
</reference>
<name>A0ABS7QXX6_9ACTN</name>
<sequence>MAEHLDNPAGRLHALLLELHRRHSQSPQGALAWDALAAITVPQYGASSPEAVVALAQVLALPMEIRDAVAAFTVDDVDEMEHLLEHLDEVESALALMTNRGQNLQQFFIKFAPGCDVPRSAAVGRLSTCSRALRSYRPEPVISAEDLSRIEQAITSLMSDVAEMELEPDARILLLRHLHAMLRAVHQVRITGCAPLEESLDAFVGALVRQPTAVAQLEDRGVLPRLTKLGQMINAAVAVANGAFELGNKVLALVHRS</sequence>
<proteinExistence type="predicted"/>
<protein>
    <submittedName>
        <fullName evidence="1">Uncharacterized protein</fullName>
    </submittedName>
</protein>
<evidence type="ECO:0000313" key="2">
    <source>
        <dbReference type="Proteomes" id="UP001198565"/>
    </source>
</evidence>
<evidence type="ECO:0000313" key="1">
    <source>
        <dbReference type="EMBL" id="MBY8888058.1"/>
    </source>
</evidence>
<dbReference type="EMBL" id="JAINVZ010000021">
    <property type="protein sequence ID" value="MBY8888058.1"/>
    <property type="molecule type" value="Genomic_DNA"/>
</dbReference>
<dbReference type="RefSeq" id="WP_222980795.1">
    <property type="nucleotide sequence ID" value="NZ_JAINVZ010000021.1"/>
</dbReference>
<accession>A0ABS7QXX6</accession>
<gene>
    <name evidence="1" type="ORF">K7472_24920</name>
</gene>
<organism evidence="1 2">
    <name type="scientific">Streptantibioticus parmotrematis</name>
    <dbReference type="NCBI Taxonomy" id="2873249"/>
    <lineage>
        <taxon>Bacteria</taxon>
        <taxon>Bacillati</taxon>
        <taxon>Actinomycetota</taxon>
        <taxon>Actinomycetes</taxon>
        <taxon>Kitasatosporales</taxon>
        <taxon>Streptomycetaceae</taxon>
        <taxon>Streptantibioticus</taxon>
    </lineage>
</organism>